<evidence type="ECO:0000256" key="1">
    <source>
        <dbReference type="ARBA" id="ARBA00038454"/>
    </source>
</evidence>
<dbReference type="InterPro" id="IPR029016">
    <property type="entry name" value="GAF-like_dom_sf"/>
</dbReference>
<evidence type="ECO:0000259" key="2">
    <source>
        <dbReference type="Pfam" id="PF13185"/>
    </source>
</evidence>
<proteinExistence type="inferred from homology"/>
<name>A0A077WC96_9FUNG</name>
<evidence type="ECO:0000313" key="3">
    <source>
        <dbReference type="EMBL" id="CDS04513.1"/>
    </source>
</evidence>
<organism evidence="3">
    <name type="scientific">Lichtheimia ramosa</name>
    <dbReference type="NCBI Taxonomy" id="688394"/>
    <lineage>
        <taxon>Eukaryota</taxon>
        <taxon>Fungi</taxon>
        <taxon>Fungi incertae sedis</taxon>
        <taxon>Mucoromycota</taxon>
        <taxon>Mucoromycotina</taxon>
        <taxon>Mucoromycetes</taxon>
        <taxon>Mucorales</taxon>
        <taxon>Lichtheimiaceae</taxon>
        <taxon>Lichtheimia</taxon>
    </lineage>
</organism>
<dbReference type="Pfam" id="PF13185">
    <property type="entry name" value="GAF_2"/>
    <property type="match status" value="1"/>
</dbReference>
<dbReference type="InterPro" id="IPR051330">
    <property type="entry name" value="Phosphatase_reg/MetRdx"/>
</dbReference>
<dbReference type="OrthoDB" id="15735at2759"/>
<dbReference type="FunFam" id="3.30.450.40:FF:000008">
    <property type="entry name" value="GAF domain-containing proteins"/>
    <property type="match status" value="1"/>
</dbReference>
<dbReference type="AlphaFoldDB" id="A0A077WC96"/>
<reference evidence="3" key="1">
    <citation type="journal article" date="2014" name="Genome Announc.">
        <title>De novo whole-genome sequence and genome annotation of Lichtheimia ramosa.</title>
        <authorList>
            <person name="Linde J."/>
            <person name="Schwartze V."/>
            <person name="Binder U."/>
            <person name="Lass-Florl C."/>
            <person name="Voigt K."/>
            <person name="Horn F."/>
        </authorList>
    </citation>
    <scope>NUCLEOTIDE SEQUENCE</scope>
    <source>
        <strain evidence="3">JMRC FSU:6197</strain>
    </source>
</reference>
<dbReference type="PROSITE" id="PS01320">
    <property type="entry name" value="UPF0067"/>
    <property type="match status" value="1"/>
</dbReference>
<dbReference type="PANTHER" id="PTHR21021">
    <property type="entry name" value="GAF/PUTATIVE CYTOSKELETAL PROTEIN"/>
    <property type="match status" value="1"/>
</dbReference>
<dbReference type="Gene3D" id="3.30.450.40">
    <property type="match status" value="1"/>
</dbReference>
<dbReference type="InterPro" id="IPR000614">
    <property type="entry name" value="FRMsr_CS"/>
</dbReference>
<dbReference type="InterPro" id="IPR003018">
    <property type="entry name" value="GAF"/>
</dbReference>
<sequence>MFDIQPNSNPLQPKQEFYNDLLDQIKAIVEGQRNWVTNLANASAVIYHELRSLEHFQKKPLNWAGFYVVDPTNAEKLILGPFQGKLACTEIPFGKGVCGAAAATQQTQVIKDVHQFPGHIACDSASNSEIVVPMILNGKVIGVLDIDCEKTEGFDQEDRVGLEAIVQVLVESCDWKQ</sequence>
<dbReference type="GO" id="GO:0034599">
    <property type="term" value="P:cellular response to oxidative stress"/>
    <property type="evidence" value="ECO:0007669"/>
    <property type="project" value="EnsemblFungi"/>
</dbReference>
<protein>
    <recommendedName>
        <fullName evidence="2">GAF domain-containing protein</fullName>
    </recommendedName>
</protein>
<dbReference type="EMBL" id="LK023315">
    <property type="protein sequence ID" value="CDS04513.1"/>
    <property type="molecule type" value="Genomic_DNA"/>
</dbReference>
<dbReference type="SUPFAM" id="SSF55781">
    <property type="entry name" value="GAF domain-like"/>
    <property type="match status" value="1"/>
</dbReference>
<dbReference type="GO" id="GO:0005829">
    <property type="term" value="C:cytosol"/>
    <property type="evidence" value="ECO:0007669"/>
    <property type="project" value="TreeGrafter"/>
</dbReference>
<dbReference type="GO" id="GO:0033745">
    <property type="term" value="F:L-methionine-(R)-S-oxide reductase activity"/>
    <property type="evidence" value="ECO:0007669"/>
    <property type="project" value="EnsemblFungi"/>
</dbReference>
<comment type="similarity">
    <text evidence="1">Belongs to the free Met sulfoxide reductase family.</text>
</comment>
<feature type="domain" description="GAF" evidence="2">
    <location>
        <begin position="64"/>
        <end position="167"/>
    </location>
</feature>
<accession>A0A077WC96</accession>
<gene>
    <name evidence="3" type="ORF">LRAMOSA07184</name>
</gene>
<dbReference type="PANTHER" id="PTHR21021:SF15">
    <property type="entry name" value="FREE METHIONINE-R-SULFOXIDE REDUCTASE"/>
    <property type="match status" value="1"/>
</dbReference>